<protein>
    <submittedName>
        <fullName evidence="3">Uncharacterized protein</fullName>
    </submittedName>
</protein>
<dbReference type="PANTHER" id="PTHR40288">
    <property type="entry name" value="PROTEIN CBG16535-RELATED"/>
    <property type="match status" value="1"/>
</dbReference>
<keyword evidence="2" id="KW-1133">Transmembrane helix</keyword>
<comment type="caution">
    <text evidence="3">The sequence shown here is derived from an EMBL/GenBank/DDBJ whole genome shotgun (WGS) entry which is preliminary data.</text>
</comment>
<evidence type="ECO:0000256" key="1">
    <source>
        <dbReference type="SAM" id="MobiDB-lite"/>
    </source>
</evidence>
<gene>
    <name evidence="3" type="ORF">L596_007949</name>
</gene>
<name>A0A4U5PB61_STECR</name>
<feature type="transmembrane region" description="Helical" evidence="2">
    <location>
        <begin position="168"/>
        <end position="191"/>
    </location>
</feature>
<dbReference type="OrthoDB" id="5820373at2759"/>
<dbReference type="AlphaFoldDB" id="A0A4U5PB61"/>
<feature type="region of interest" description="Disordered" evidence="1">
    <location>
        <begin position="266"/>
        <end position="293"/>
    </location>
</feature>
<feature type="transmembrane region" description="Helical" evidence="2">
    <location>
        <begin position="25"/>
        <end position="49"/>
    </location>
</feature>
<organism evidence="3 4">
    <name type="scientific">Steinernema carpocapsae</name>
    <name type="common">Entomopathogenic nematode</name>
    <dbReference type="NCBI Taxonomy" id="34508"/>
    <lineage>
        <taxon>Eukaryota</taxon>
        <taxon>Metazoa</taxon>
        <taxon>Ecdysozoa</taxon>
        <taxon>Nematoda</taxon>
        <taxon>Chromadorea</taxon>
        <taxon>Rhabditida</taxon>
        <taxon>Tylenchina</taxon>
        <taxon>Panagrolaimomorpha</taxon>
        <taxon>Strongyloidoidea</taxon>
        <taxon>Steinernematidae</taxon>
        <taxon>Steinernema</taxon>
    </lineage>
</organism>
<evidence type="ECO:0000313" key="3">
    <source>
        <dbReference type="EMBL" id="TKR93506.1"/>
    </source>
</evidence>
<feature type="transmembrane region" description="Helical" evidence="2">
    <location>
        <begin position="97"/>
        <end position="118"/>
    </location>
</feature>
<sequence>MRVLVVRDQHTKIFGQRLLNSQLSLYIGLLQLLICIWSLTQHVYSIIYYDEILYCDFKNASAPWAMVSVDAIIFDIGLFHSLWGIDGCIAQHLDGGYGRFGWCTCHTLALIFCLPFAFANRPRPIYLWPLLIQQSAYGIGLLILSLAALPRVLPTFMGDLNNAPLLSILTYLVGTILNFFLLYIYWHWYWYVEEMWNSARKIRNDQTVVNPNIRSKRWIPRPNPDIDDAQLIPSRPEGPVITVSLPPKTNGIAYKPLPQNNYDLVPLDEAPPRNAAPQRSSISHAPPPRNRTPLEFYRNSKAYYENPYDSASTSSFIIANGQATHVDPSLPYSFFHHNGAPIVLGRAPRYSYTPF</sequence>
<keyword evidence="4" id="KW-1185">Reference proteome</keyword>
<dbReference type="EMBL" id="AZBU02000002">
    <property type="protein sequence ID" value="TKR93506.1"/>
    <property type="molecule type" value="Genomic_DNA"/>
</dbReference>
<dbReference type="PANTHER" id="PTHR40288:SF2">
    <property type="entry name" value="G PROTEIN-COUPLED RECEPTOR-RELATED"/>
    <property type="match status" value="1"/>
</dbReference>
<reference evidence="3 4" key="1">
    <citation type="journal article" date="2015" name="Genome Biol.">
        <title>Comparative genomics of Steinernema reveals deeply conserved gene regulatory networks.</title>
        <authorList>
            <person name="Dillman A.R."/>
            <person name="Macchietto M."/>
            <person name="Porter C.F."/>
            <person name="Rogers A."/>
            <person name="Williams B."/>
            <person name="Antoshechkin I."/>
            <person name="Lee M.M."/>
            <person name="Goodwin Z."/>
            <person name="Lu X."/>
            <person name="Lewis E.E."/>
            <person name="Goodrich-Blair H."/>
            <person name="Stock S.P."/>
            <person name="Adams B.J."/>
            <person name="Sternberg P.W."/>
            <person name="Mortazavi A."/>
        </authorList>
    </citation>
    <scope>NUCLEOTIDE SEQUENCE [LARGE SCALE GENOMIC DNA]</scope>
    <source>
        <strain evidence="3 4">ALL</strain>
    </source>
</reference>
<keyword evidence="2" id="KW-0472">Membrane</keyword>
<feature type="transmembrane region" description="Helical" evidence="2">
    <location>
        <begin position="61"/>
        <end position="85"/>
    </location>
</feature>
<keyword evidence="2" id="KW-0812">Transmembrane</keyword>
<dbReference type="Proteomes" id="UP000298663">
    <property type="component" value="Unassembled WGS sequence"/>
</dbReference>
<proteinExistence type="predicted"/>
<feature type="transmembrane region" description="Helical" evidence="2">
    <location>
        <begin position="125"/>
        <end position="148"/>
    </location>
</feature>
<accession>A0A4U5PB61</accession>
<evidence type="ECO:0000256" key="2">
    <source>
        <dbReference type="SAM" id="Phobius"/>
    </source>
</evidence>
<evidence type="ECO:0000313" key="4">
    <source>
        <dbReference type="Proteomes" id="UP000298663"/>
    </source>
</evidence>
<reference evidence="3 4" key="2">
    <citation type="journal article" date="2019" name="G3 (Bethesda)">
        <title>Hybrid Assembly of the Genome of the Entomopathogenic Nematode Steinernema carpocapsae Identifies the X-Chromosome.</title>
        <authorList>
            <person name="Serra L."/>
            <person name="Macchietto M."/>
            <person name="Macias-Munoz A."/>
            <person name="McGill C.J."/>
            <person name="Rodriguez I.M."/>
            <person name="Rodriguez B."/>
            <person name="Murad R."/>
            <person name="Mortazavi A."/>
        </authorList>
    </citation>
    <scope>NUCLEOTIDE SEQUENCE [LARGE SCALE GENOMIC DNA]</scope>
    <source>
        <strain evidence="3 4">ALL</strain>
    </source>
</reference>